<dbReference type="CDD" id="cd00093">
    <property type="entry name" value="HTH_XRE"/>
    <property type="match status" value="1"/>
</dbReference>
<dbReference type="InterPro" id="IPR010982">
    <property type="entry name" value="Lambda_DNA-bd_dom_sf"/>
</dbReference>
<keyword evidence="1" id="KW-0238">DNA-binding</keyword>
<name>A0A1W6A7X8_BACMY</name>
<dbReference type="AlphaFoldDB" id="A0A1W6A7X8"/>
<dbReference type="RefSeq" id="WP_085310777.1">
    <property type="nucleotide sequence ID" value="NZ_CP020743.1"/>
</dbReference>
<dbReference type="GO" id="GO:0003677">
    <property type="term" value="F:DNA binding"/>
    <property type="evidence" value="ECO:0007669"/>
    <property type="project" value="UniProtKB-KW"/>
</dbReference>
<organism evidence="3 4">
    <name type="scientific">Bacillus mycoides</name>
    <dbReference type="NCBI Taxonomy" id="1405"/>
    <lineage>
        <taxon>Bacteria</taxon>
        <taxon>Bacillati</taxon>
        <taxon>Bacillota</taxon>
        <taxon>Bacilli</taxon>
        <taxon>Bacillales</taxon>
        <taxon>Bacillaceae</taxon>
        <taxon>Bacillus</taxon>
        <taxon>Bacillus cereus group</taxon>
    </lineage>
</organism>
<evidence type="ECO:0000313" key="3">
    <source>
        <dbReference type="EMBL" id="ARJ21872.1"/>
    </source>
</evidence>
<proteinExistence type="predicted"/>
<dbReference type="PANTHER" id="PTHR46558">
    <property type="entry name" value="TRACRIPTIONAL REGULATORY PROTEIN-RELATED-RELATED"/>
    <property type="match status" value="1"/>
</dbReference>
<feature type="domain" description="HTH cro/C1-type" evidence="2">
    <location>
        <begin position="11"/>
        <end position="67"/>
    </location>
</feature>
<dbReference type="Pfam" id="PF01381">
    <property type="entry name" value="HTH_3"/>
    <property type="match status" value="1"/>
</dbReference>
<gene>
    <name evidence="3" type="ORF">B7492_11765</name>
</gene>
<dbReference type="SMART" id="SM00530">
    <property type="entry name" value="HTH_XRE"/>
    <property type="match status" value="1"/>
</dbReference>
<dbReference type="PROSITE" id="PS50943">
    <property type="entry name" value="HTH_CROC1"/>
    <property type="match status" value="1"/>
</dbReference>
<dbReference type="Proteomes" id="UP000192932">
    <property type="component" value="Chromosome"/>
</dbReference>
<sequence>MNTFGRKLKCLREEKKKENAEWTQTYVANQLGVARTTYTAYENDTKQPPMETVLKIANLFSVSTDFLLGRVSDCKQTKSSDIDTIINDPELGLWFKNIKDASPEKREELKRFWEFIMQNEKNSMREDN</sequence>
<evidence type="ECO:0000256" key="1">
    <source>
        <dbReference type="ARBA" id="ARBA00023125"/>
    </source>
</evidence>
<accession>A0A1W6A7X8</accession>
<dbReference type="InterPro" id="IPR001387">
    <property type="entry name" value="Cro/C1-type_HTH"/>
</dbReference>
<evidence type="ECO:0000259" key="2">
    <source>
        <dbReference type="PROSITE" id="PS50943"/>
    </source>
</evidence>
<protein>
    <submittedName>
        <fullName evidence="3">XRE family transcriptional regulator</fullName>
    </submittedName>
</protein>
<dbReference type="PANTHER" id="PTHR46558:SF14">
    <property type="entry name" value="HTH-TYPE TRANSCRIPTIONAL REGULATOR ANSR"/>
    <property type="match status" value="1"/>
</dbReference>
<dbReference type="Gene3D" id="1.10.260.40">
    <property type="entry name" value="lambda repressor-like DNA-binding domains"/>
    <property type="match status" value="1"/>
</dbReference>
<reference evidence="3 4" key="1">
    <citation type="submission" date="2017-04" db="EMBL/GenBank/DDBJ databases">
        <title>The Characteristic of a Fine Plant Growth-Promoting Rhizobacteria Bacillus mycoides Gnyt1 and its Whole Genome Sequencing Analysis.</title>
        <authorList>
            <person name="Li J.H."/>
            <person name="Yao T."/>
        </authorList>
    </citation>
    <scope>NUCLEOTIDE SEQUENCE [LARGE SCALE GENOMIC DNA]</scope>
    <source>
        <strain evidence="3 4">Gnyt1</strain>
    </source>
</reference>
<evidence type="ECO:0000313" key="4">
    <source>
        <dbReference type="Proteomes" id="UP000192932"/>
    </source>
</evidence>
<dbReference type="SUPFAM" id="SSF47413">
    <property type="entry name" value="lambda repressor-like DNA-binding domains"/>
    <property type="match status" value="1"/>
</dbReference>
<dbReference type="EMBL" id="CP020743">
    <property type="protein sequence ID" value="ARJ21872.1"/>
    <property type="molecule type" value="Genomic_DNA"/>
</dbReference>